<dbReference type="Gene3D" id="3.30.300.30">
    <property type="match status" value="1"/>
</dbReference>
<evidence type="ECO:0000313" key="6">
    <source>
        <dbReference type="Proteomes" id="UP000270296"/>
    </source>
</evidence>
<feature type="domain" description="AMP-dependent synthetase/ligase" evidence="3">
    <location>
        <begin position="7"/>
        <end position="112"/>
    </location>
</feature>
<keyword evidence="2" id="KW-0576">Peroxisome</keyword>
<dbReference type="InterPro" id="IPR000873">
    <property type="entry name" value="AMP-dep_synth/lig_dom"/>
</dbReference>
<dbReference type="GO" id="GO:0016405">
    <property type="term" value="F:CoA-ligase activity"/>
    <property type="evidence" value="ECO:0007669"/>
    <property type="project" value="TreeGrafter"/>
</dbReference>
<evidence type="ECO:0000259" key="4">
    <source>
        <dbReference type="Pfam" id="PF13193"/>
    </source>
</evidence>
<dbReference type="Proteomes" id="UP000270296">
    <property type="component" value="Unassembled WGS sequence"/>
</dbReference>
<dbReference type="WBParaSite" id="SBAD_0001068701-mRNA-1">
    <property type="protein sequence ID" value="SBAD_0001068701-mRNA-1"/>
    <property type="gene ID" value="SBAD_0001068701"/>
</dbReference>
<name>A0A183J375_9BILA</name>
<dbReference type="OrthoDB" id="10253869at2759"/>
<dbReference type="GO" id="GO:0005777">
    <property type="term" value="C:peroxisome"/>
    <property type="evidence" value="ECO:0007669"/>
    <property type="project" value="UniProtKB-SubCell"/>
</dbReference>
<dbReference type="PANTHER" id="PTHR24096">
    <property type="entry name" value="LONG-CHAIN-FATTY-ACID--COA LIGASE"/>
    <property type="match status" value="1"/>
</dbReference>
<gene>
    <name evidence="5" type="ORF">SBAD_LOCUS10323</name>
</gene>
<evidence type="ECO:0000313" key="5">
    <source>
        <dbReference type="EMBL" id="VDP30861.1"/>
    </source>
</evidence>
<dbReference type="PANTHER" id="PTHR24096:SF257">
    <property type="entry name" value="ACYL-COA SYNTHETASE 7"/>
    <property type="match status" value="1"/>
</dbReference>
<accession>A0A183J375</accession>
<organism evidence="7">
    <name type="scientific">Soboliphyme baturini</name>
    <dbReference type="NCBI Taxonomy" id="241478"/>
    <lineage>
        <taxon>Eukaryota</taxon>
        <taxon>Metazoa</taxon>
        <taxon>Ecdysozoa</taxon>
        <taxon>Nematoda</taxon>
        <taxon>Enoplea</taxon>
        <taxon>Dorylaimia</taxon>
        <taxon>Dioctophymatida</taxon>
        <taxon>Dioctophymatoidea</taxon>
        <taxon>Soboliphymatidae</taxon>
        <taxon>Soboliphyme</taxon>
    </lineage>
</organism>
<dbReference type="SUPFAM" id="SSF56801">
    <property type="entry name" value="Acetyl-CoA synthetase-like"/>
    <property type="match status" value="1"/>
</dbReference>
<proteinExistence type="predicted"/>
<evidence type="ECO:0000313" key="7">
    <source>
        <dbReference type="WBParaSite" id="SBAD_0001068701-mRNA-1"/>
    </source>
</evidence>
<comment type="subcellular location">
    <subcellularLocation>
        <location evidence="1">Peroxisome</location>
    </subcellularLocation>
</comment>
<reference evidence="7" key="1">
    <citation type="submission" date="2016-06" db="UniProtKB">
        <authorList>
            <consortium name="WormBaseParasite"/>
        </authorList>
    </citation>
    <scope>IDENTIFICATION</scope>
</reference>
<sequence length="242" mass="27085">MIKEKVAKRYDLSSIRHVLVGSAPISPEQCKEFVANFPNVCTFSEGYGLTETCGASHRTPPLPVNHPKIGSCGQLMPYFECKVVDLDTGEELGPYKRGEIHLKGPMICLGYYKNAAASAELIDRDGWLHSDCITFNHLVSPSELEAVLLRNSKVLEAAVIGVPDTTCGECPFACIVRKDPSLTAEEICIYLNELVAPFKRIKEDHVHFIESLPKNKLEKIQRKVLRRMYDEGRLRSIPKSKI</sequence>
<dbReference type="Pfam" id="PF13193">
    <property type="entry name" value="AMP-binding_C"/>
    <property type="match status" value="1"/>
</dbReference>
<keyword evidence="6" id="KW-1185">Reference proteome</keyword>
<evidence type="ECO:0000259" key="3">
    <source>
        <dbReference type="Pfam" id="PF00501"/>
    </source>
</evidence>
<reference evidence="5 6" key="2">
    <citation type="submission" date="2018-11" db="EMBL/GenBank/DDBJ databases">
        <authorList>
            <consortium name="Pathogen Informatics"/>
        </authorList>
    </citation>
    <scope>NUCLEOTIDE SEQUENCE [LARGE SCALE GENOMIC DNA]</scope>
</reference>
<evidence type="ECO:0000256" key="2">
    <source>
        <dbReference type="ARBA" id="ARBA00023140"/>
    </source>
</evidence>
<dbReference type="Gene3D" id="2.30.38.10">
    <property type="entry name" value="Luciferase, Domain 3"/>
    <property type="match status" value="1"/>
</dbReference>
<protein>
    <submittedName>
        <fullName evidence="7">AMP-binding domain-containing protein</fullName>
    </submittedName>
</protein>
<feature type="domain" description="AMP-binding enzyme C-terminal" evidence="4">
    <location>
        <begin position="143"/>
        <end position="218"/>
    </location>
</feature>
<dbReference type="Pfam" id="PF00501">
    <property type="entry name" value="AMP-binding"/>
    <property type="match status" value="1"/>
</dbReference>
<dbReference type="Gene3D" id="3.40.50.980">
    <property type="match status" value="1"/>
</dbReference>
<evidence type="ECO:0000256" key="1">
    <source>
        <dbReference type="ARBA" id="ARBA00004275"/>
    </source>
</evidence>
<dbReference type="InterPro" id="IPR045851">
    <property type="entry name" value="AMP-bd_C_sf"/>
</dbReference>
<dbReference type="EMBL" id="UZAM01013915">
    <property type="protein sequence ID" value="VDP30861.1"/>
    <property type="molecule type" value="Genomic_DNA"/>
</dbReference>
<dbReference type="AlphaFoldDB" id="A0A183J375"/>
<dbReference type="InterPro" id="IPR025110">
    <property type="entry name" value="AMP-bd_C"/>
</dbReference>